<feature type="transmembrane region" description="Helical" evidence="8">
    <location>
        <begin position="309"/>
        <end position="326"/>
    </location>
</feature>
<dbReference type="InterPro" id="IPR018227">
    <property type="entry name" value="Amino_acid_transport_2"/>
</dbReference>
<comment type="caution">
    <text evidence="9">The sequence shown here is derived from an EMBL/GenBank/DDBJ whole genome shotgun (WGS) entry which is preliminary data.</text>
</comment>
<evidence type="ECO:0000313" key="9">
    <source>
        <dbReference type="EMBL" id="OGH73986.1"/>
    </source>
</evidence>
<feature type="transmembrane region" description="Helical" evidence="8">
    <location>
        <begin position="30"/>
        <end position="50"/>
    </location>
</feature>
<keyword evidence="4" id="KW-0997">Cell inner membrane</keyword>
<feature type="transmembrane region" description="Helical" evidence="8">
    <location>
        <begin position="163"/>
        <end position="182"/>
    </location>
</feature>
<organism evidence="9 10">
    <name type="scientific">Candidatus Magasanikbacteria bacterium RIFCSPLOWO2_12_FULL_43_12</name>
    <dbReference type="NCBI Taxonomy" id="1798692"/>
    <lineage>
        <taxon>Bacteria</taxon>
        <taxon>Candidatus Magasanikiibacteriota</taxon>
    </lineage>
</organism>
<sequence length="396" mass="43181">MFGFNYFRLDKERVEQHLGTFQRRIGLSEAVALIFSGTIGAGILGLPYAVAKVGSLIGIFYIIAIGALMIGFNLLVGEIAVRTKGDFHLVGMAGKYLGQAGKGLMTILVYLVSFGILVIYIIGEGESLSALFGGSPLAWGLFFWLIGSLLVVVGLRVIKVMDVILSLLLLSVIIFIITVSTPNIELINFSYHNWTYFLLPFGVILFAFSGSGSVLEAHSLIGGDRKLFRKAILIAGGIIMAIYLVFALVVLGVTGAETTEIATIGLGNKIGSTVFWLGNIFAALAMATSFITNSLLFRDSLRWDYRLPSWKASLLVCGVPFVLYLFGLRGFIMAIDLIGGVFFSTEMLLIILIYWQAKRKGDLPVGPYKLHHTWLLVALLILLLMVGGIYSVVKLF</sequence>
<dbReference type="GO" id="GO:0003333">
    <property type="term" value="P:amino acid transmembrane transport"/>
    <property type="evidence" value="ECO:0007669"/>
    <property type="project" value="InterPro"/>
</dbReference>
<evidence type="ECO:0000313" key="10">
    <source>
        <dbReference type="Proteomes" id="UP000178347"/>
    </source>
</evidence>
<dbReference type="PANTHER" id="PTHR32195:SF26">
    <property type="entry name" value="TRYPTOPHAN OR TYROSINE TRANSPORTER PROTEIN"/>
    <property type="match status" value="1"/>
</dbReference>
<keyword evidence="5 8" id="KW-0812">Transmembrane</keyword>
<evidence type="ECO:0008006" key="11">
    <source>
        <dbReference type="Google" id="ProtNLM"/>
    </source>
</evidence>
<feature type="transmembrane region" description="Helical" evidence="8">
    <location>
        <begin position="194"/>
        <end position="215"/>
    </location>
</feature>
<dbReference type="Proteomes" id="UP000178347">
    <property type="component" value="Unassembled WGS sequence"/>
</dbReference>
<protein>
    <recommendedName>
        <fullName evidence="11">Amino acid transporter transmembrane domain-containing protein</fullName>
    </recommendedName>
</protein>
<evidence type="ECO:0000256" key="2">
    <source>
        <dbReference type="ARBA" id="ARBA00022448"/>
    </source>
</evidence>
<evidence type="ECO:0000256" key="6">
    <source>
        <dbReference type="ARBA" id="ARBA00022989"/>
    </source>
</evidence>
<feature type="transmembrane region" description="Helical" evidence="8">
    <location>
        <begin position="332"/>
        <end position="354"/>
    </location>
</feature>
<dbReference type="GO" id="GO:0005886">
    <property type="term" value="C:plasma membrane"/>
    <property type="evidence" value="ECO:0007669"/>
    <property type="project" value="UniProtKB-SubCell"/>
</dbReference>
<feature type="transmembrane region" description="Helical" evidence="8">
    <location>
        <begin position="137"/>
        <end position="158"/>
    </location>
</feature>
<evidence type="ECO:0000256" key="1">
    <source>
        <dbReference type="ARBA" id="ARBA00004429"/>
    </source>
</evidence>
<feature type="transmembrane region" description="Helical" evidence="8">
    <location>
        <begin position="56"/>
        <end position="81"/>
    </location>
</feature>
<dbReference type="PANTHER" id="PTHR32195">
    <property type="entry name" value="OS07G0662800 PROTEIN"/>
    <property type="match status" value="1"/>
</dbReference>
<reference evidence="9 10" key="1">
    <citation type="journal article" date="2016" name="Nat. Commun.">
        <title>Thousands of microbial genomes shed light on interconnected biogeochemical processes in an aquifer system.</title>
        <authorList>
            <person name="Anantharaman K."/>
            <person name="Brown C.T."/>
            <person name="Hug L.A."/>
            <person name="Sharon I."/>
            <person name="Castelle C.J."/>
            <person name="Probst A.J."/>
            <person name="Thomas B.C."/>
            <person name="Singh A."/>
            <person name="Wilkins M.J."/>
            <person name="Karaoz U."/>
            <person name="Brodie E.L."/>
            <person name="Williams K.H."/>
            <person name="Hubbard S.S."/>
            <person name="Banfield J.F."/>
        </authorList>
    </citation>
    <scope>NUCLEOTIDE SEQUENCE [LARGE SCALE GENOMIC DNA]</scope>
</reference>
<feature type="transmembrane region" description="Helical" evidence="8">
    <location>
        <begin position="274"/>
        <end position="297"/>
    </location>
</feature>
<proteinExistence type="predicted"/>
<name>A0A1F6MQP9_9BACT</name>
<keyword evidence="2" id="KW-0813">Transport</keyword>
<dbReference type="Pfam" id="PF03222">
    <property type="entry name" value="Trp_Tyr_perm"/>
    <property type="match status" value="1"/>
</dbReference>
<feature type="transmembrane region" description="Helical" evidence="8">
    <location>
        <begin position="374"/>
        <end position="393"/>
    </location>
</feature>
<feature type="transmembrane region" description="Helical" evidence="8">
    <location>
        <begin position="227"/>
        <end position="254"/>
    </location>
</feature>
<dbReference type="STRING" id="1798692.A3G00_03720"/>
<feature type="transmembrane region" description="Helical" evidence="8">
    <location>
        <begin position="102"/>
        <end position="122"/>
    </location>
</feature>
<evidence type="ECO:0000256" key="4">
    <source>
        <dbReference type="ARBA" id="ARBA00022519"/>
    </source>
</evidence>
<keyword evidence="7 8" id="KW-0472">Membrane</keyword>
<dbReference type="EMBL" id="MFQN01000033">
    <property type="protein sequence ID" value="OGH73986.1"/>
    <property type="molecule type" value="Genomic_DNA"/>
</dbReference>
<comment type="subcellular location">
    <subcellularLocation>
        <location evidence="1">Cell inner membrane</location>
        <topology evidence="1">Multi-pass membrane protein</topology>
    </subcellularLocation>
</comment>
<keyword evidence="6 8" id="KW-1133">Transmembrane helix</keyword>
<evidence type="ECO:0000256" key="7">
    <source>
        <dbReference type="ARBA" id="ARBA00023136"/>
    </source>
</evidence>
<dbReference type="Gene3D" id="1.20.1740.10">
    <property type="entry name" value="Amino acid/polyamine transporter I"/>
    <property type="match status" value="1"/>
</dbReference>
<dbReference type="AlphaFoldDB" id="A0A1F6MQP9"/>
<evidence type="ECO:0000256" key="5">
    <source>
        <dbReference type="ARBA" id="ARBA00022692"/>
    </source>
</evidence>
<keyword evidence="3" id="KW-1003">Cell membrane</keyword>
<gene>
    <name evidence="9" type="ORF">A3G00_03720</name>
</gene>
<accession>A0A1F6MQP9</accession>
<evidence type="ECO:0000256" key="3">
    <source>
        <dbReference type="ARBA" id="ARBA00022475"/>
    </source>
</evidence>
<evidence type="ECO:0000256" key="8">
    <source>
        <dbReference type="SAM" id="Phobius"/>
    </source>
</evidence>